<proteinExistence type="predicted"/>
<organism evidence="1">
    <name type="scientific">Anguilla anguilla</name>
    <name type="common">European freshwater eel</name>
    <name type="synonym">Muraena anguilla</name>
    <dbReference type="NCBI Taxonomy" id="7936"/>
    <lineage>
        <taxon>Eukaryota</taxon>
        <taxon>Metazoa</taxon>
        <taxon>Chordata</taxon>
        <taxon>Craniata</taxon>
        <taxon>Vertebrata</taxon>
        <taxon>Euteleostomi</taxon>
        <taxon>Actinopterygii</taxon>
        <taxon>Neopterygii</taxon>
        <taxon>Teleostei</taxon>
        <taxon>Anguilliformes</taxon>
        <taxon>Anguillidae</taxon>
        <taxon>Anguilla</taxon>
    </lineage>
</organism>
<accession>A0A0E9QYT0</accession>
<sequence>MRRVYKLQLLEA</sequence>
<evidence type="ECO:0000313" key="1">
    <source>
        <dbReference type="EMBL" id="JAH22106.1"/>
    </source>
</evidence>
<name>A0A0E9QYT0_ANGAN</name>
<reference evidence="1" key="1">
    <citation type="submission" date="2014-11" db="EMBL/GenBank/DDBJ databases">
        <authorList>
            <person name="Amaro Gonzalez C."/>
        </authorList>
    </citation>
    <scope>NUCLEOTIDE SEQUENCE</scope>
</reference>
<reference evidence="1" key="2">
    <citation type="journal article" date="2015" name="Fish Shellfish Immunol.">
        <title>Early steps in the European eel (Anguilla anguilla)-Vibrio vulnificus interaction in the gills: Role of the RtxA13 toxin.</title>
        <authorList>
            <person name="Callol A."/>
            <person name="Pajuelo D."/>
            <person name="Ebbesson L."/>
            <person name="Teles M."/>
            <person name="MacKenzie S."/>
            <person name="Amaro C."/>
        </authorList>
    </citation>
    <scope>NUCLEOTIDE SEQUENCE</scope>
</reference>
<dbReference type="EMBL" id="GBXM01086471">
    <property type="protein sequence ID" value="JAH22106.1"/>
    <property type="molecule type" value="Transcribed_RNA"/>
</dbReference>
<protein>
    <submittedName>
        <fullName evidence="1">Uncharacterized protein</fullName>
    </submittedName>
</protein>